<reference evidence="1 2" key="1">
    <citation type="submission" date="2019-09" db="EMBL/GenBank/DDBJ databases">
        <title>Draft genome of the ectomycorrhizal ascomycete Sphaerosporella brunnea.</title>
        <authorList>
            <consortium name="DOE Joint Genome Institute"/>
            <person name="Benucci G.M."/>
            <person name="Marozzi G."/>
            <person name="Antonielli L."/>
            <person name="Sanchez S."/>
            <person name="Marco P."/>
            <person name="Wang X."/>
            <person name="Falini L.B."/>
            <person name="Barry K."/>
            <person name="Haridas S."/>
            <person name="Lipzen A."/>
            <person name="Labutti K."/>
            <person name="Grigoriev I.V."/>
            <person name="Murat C."/>
            <person name="Martin F."/>
            <person name="Albertini E."/>
            <person name="Donnini D."/>
            <person name="Bonito G."/>
        </authorList>
    </citation>
    <scope>NUCLEOTIDE SEQUENCE [LARGE SCALE GENOMIC DNA]</scope>
    <source>
        <strain evidence="1 2">Sb_GMNB300</strain>
    </source>
</reference>
<organism evidence="1 2">
    <name type="scientific">Sphaerosporella brunnea</name>
    <dbReference type="NCBI Taxonomy" id="1250544"/>
    <lineage>
        <taxon>Eukaryota</taxon>
        <taxon>Fungi</taxon>
        <taxon>Dikarya</taxon>
        <taxon>Ascomycota</taxon>
        <taxon>Pezizomycotina</taxon>
        <taxon>Pezizomycetes</taxon>
        <taxon>Pezizales</taxon>
        <taxon>Pyronemataceae</taxon>
        <taxon>Sphaerosporella</taxon>
    </lineage>
</organism>
<comment type="caution">
    <text evidence="1">The sequence shown here is derived from an EMBL/GenBank/DDBJ whole genome shotgun (WGS) entry which is preliminary data.</text>
</comment>
<sequence>MQPVRLLDLAIVTTSCARATSERHPDHRRSNRTRKGLGHFKICIRNLMATTFGTNAYRVCIEKGTSFLSDIICNIDKSTHLPHRGPPTSRLRAQGWWTTRLLFRPAESEP</sequence>
<protein>
    <submittedName>
        <fullName evidence="1">Uncharacterized protein</fullName>
    </submittedName>
</protein>
<dbReference type="EMBL" id="VXIS01000017">
    <property type="protein sequence ID" value="KAA8913131.1"/>
    <property type="molecule type" value="Genomic_DNA"/>
</dbReference>
<accession>A0A5J5F808</accession>
<proteinExistence type="predicted"/>
<dbReference type="InParanoid" id="A0A5J5F808"/>
<dbReference type="AlphaFoldDB" id="A0A5J5F808"/>
<keyword evidence="2" id="KW-1185">Reference proteome</keyword>
<evidence type="ECO:0000313" key="2">
    <source>
        <dbReference type="Proteomes" id="UP000326924"/>
    </source>
</evidence>
<name>A0A5J5F808_9PEZI</name>
<evidence type="ECO:0000313" key="1">
    <source>
        <dbReference type="EMBL" id="KAA8913131.1"/>
    </source>
</evidence>
<dbReference type="Proteomes" id="UP000326924">
    <property type="component" value="Unassembled WGS sequence"/>
</dbReference>
<gene>
    <name evidence="1" type="ORF">FN846DRAFT_182478</name>
</gene>